<proteinExistence type="predicted"/>
<dbReference type="Proteomes" id="UP000427769">
    <property type="component" value="Chromosome"/>
</dbReference>
<sequence>MKRFSWTQQFQEKKAAGQASREYLSHLDEILYGFWQLGRNIILVWSPCEKGMHLLVVPHFAIAETVYDATPQDSGPKGSVLRPVDPLLHDLVAGPKMVTLEHLQDAAAHLGVEARHVTLPFSPGKELTHETINALVKRYSITRVEDRAVALFDIVGFSHYAPLVQVAQLNSLSYSVNTAYSKLMGRDIEIRFARTNTGDGFYIWNRDRGIDSNVDLYHFMHLVLAENAVARSENRNFTAPLLRTCFHVGGHYEFYQSEGLNPTTFSYIVGDVTIELARMIDQAKDGQILIGDFSVPMADKKVRTTLPVDSVDFIQRTQRRLSSLEDLVLGKEHVETIKCYLTGQKGADGTYRIGRYILSDKHGYTRRVFNAKVNVHMKSGRSIYLGIQDEQLQDFGIAEHVPSGSTMG</sequence>
<name>A0A5K7Z6U0_9BACT</name>
<evidence type="ECO:0000313" key="1">
    <source>
        <dbReference type="EMBL" id="BBO74174.1"/>
    </source>
</evidence>
<dbReference type="RefSeq" id="WP_155303223.1">
    <property type="nucleotide sequence ID" value="NZ_AP021875.1"/>
</dbReference>
<accession>A0A5K7Z6U0</accession>
<organism evidence="1 2">
    <name type="scientific">Desulfosarcina widdelii</name>
    <dbReference type="NCBI Taxonomy" id="947919"/>
    <lineage>
        <taxon>Bacteria</taxon>
        <taxon>Pseudomonadati</taxon>
        <taxon>Thermodesulfobacteriota</taxon>
        <taxon>Desulfobacteria</taxon>
        <taxon>Desulfobacterales</taxon>
        <taxon>Desulfosarcinaceae</taxon>
        <taxon>Desulfosarcina</taxon>
    </lineage>
</organism>
<evidence type="ECO:0000313" key="2">
    <source>
        <dbReference type="Proteomes" id="UP000427769"/>
    </source>
</evidence>
<keyword evidence="2" id="KW-1185">Reference proteome</keyword>
<dbReference type="OrthoDB" id="7339726at2"/>
<reference evidence="1 2" key="1">
    <citation type="submission" date="2019-11" db="EMBL/GenBank/DDBJ databases">
        <title>Comparative genomics of hydrocarbon-degrading Desulfosarcina strains.</title>
        <authorList>
            <person name="Watanabe M."/>
            <person name="Kojima H."/>
            <person name="Fukui M."/>
        </authorList>
    </citation>
    <scope>NUCLEOTIDE SEQUENCE [LARGE SCALE GENOMIC DNA]</scope>
    <source>
        <strain evidence="1 2">PP31</strain>
    </source>
</reference>
<dbReference type="AlphaFoldDB" id="A0A5K7Z6U0"/>
<gene>
    <name evidence="1" type="ORF">DSCW_15910</name>
</gene>
<dbReference type="EMBL" id="AP021875">
    <property type="protein sequence ID" value="BBO74174.1"/>
    <property type="molecule type" value="Genomic_DNA"/>
</dbReference>
<protein>
    <submittedName>
        <fullName evidence="1">Uncharacterized protein</fullName>
    </submittedName>
</protein>
<dbReference type="KEGG" id="dwd:DSCW_15910"/>